<name>A0A9W9I0U3_9EURO</name>
<proteinExistence type="predicted"/>
<sequence length="211" mass="22267">MASMPTATPSAGPSAGAVSGPSTQYAIKRSFWGGHLDIMAADTGQRIFHVNMISFAVRKPSMIVHSGSSTLGPVVAACKFKSFSADIDVGLGDLAQPSSMKWERLTHAGTFSPRWTFRVAVGGRHPQSFTWKKTHSMGTGSSGNWKLVNEQTQSVLAVFTLANGITRRACELNIYSHDYGEQFNFMVVLTGTAMYVGMQRGGGGGGGGGGA</sequence>
<dbReference type="OrthoDB" id="3431997at2759"/>
<feature type="region of interest" description="Disordered" evidence="1">
    <location>
        <begin position="1"/>
        <end position="21"/>
    </location>
</feature>
<evidence type="ECO:0000256" key="1">
    <source>
        <dbReference type="SAM" id="MobiDB-lite"/>
    </source>
</evidence>
<comment type="caution">
    <text evidence="2">The sequence shown here is derived from an EMBL/GenBank/DDBJ whole genome shotgun (WGS) entry which is preliminary data.</text>
</comment>
<accession>A0A9W9I0U3</accession>
<organism evidence="2 3">
    <name type="scientific">Penicillium capsulatum</name>
    <dbReference type="NCBI Taxonomy" id="69766"/>
    <lineage>
        <taxon>Eukaryota</taxon>
        <taxon>Fungi</taxon>
        <taxon>Dikarya</taxon>
        <taxon>Ascomycota</taxon>
        <taxon>Pezizomycotina</taxon>
        <taxon>Eurotiomycetes</taxon>
        <taxon>Eurotiomycetidae</taxon>
        <taxon>Eurotiales</taxon>
        <taxon>Aspergillaceae</taxon>
        <taxon>Penicillium</taxon>
    </lineage>
</organism>
<dbReference type="Proteomes" id="UP001146351">
    <property type="component" value="Unassembled WGS sequence"/>
</dbReference>
<gene>
    <name evidence="2" type="ORF">N7492_006106</name>
</gene>
<protein>
    <submittedName>
        <fullName evidence="2">Uncharacterized protein</fullName>
    </submittedName>
</protein>
<reference evidence="2" key="1">
    <citation type="submission" date="2022-11" db="EMBL/GenBank/DDBJ databases">
        <authorList>
            <person name="Petersen C."/>
        </authorList>
    </citation>
    <scope>NUCLEOTIDE SEQUENCE</scope>
    <source>
        <strain evidence="2">IBT 21917</strain>
    </source>
</reference>
<evidence type="ECO:0000313" key="3">
    <source>
        <dbReference type="Proteomes" id="UP001146351"/>
    </source>
</evidence>
<feature type="compositionally biased region" description="Polar residues" evidence="1">
    <location>
        <begin position="1"/>
        <end position="11"/>
    </location>
</feature>
<dbReference type="AlphaFoldDB" id="A0A9W9I0U3"/>
<reference evidence="2" key="2">
    <citation type="journal article" date="2023" name="IMA Fungus">
        <title>Comparative genomic study of the Penicillium genus elucidates a diverse pangenome and 15 lateral gene transfer events.</title>
        <authorList>
            <person name="Petersen C."/>
            <person name="Sorensen T."/>
            <person name="Nielsen M.R."/>
            <person name="Sondergaard T.E."/>
            <person name="Sorensen J.L."/>
            <person name="Fitzpatrick D.A."/>
            <person name="Frisvad J.C."/>
            <person name="Nielsen K.L."/>
        </authorList>
    </citation>
    <scope>NUCLEOTIDE SEQUENCE</scope>
    <source>
        <strain evidence="2">IBT 21917</strain>
    </source>
</reference>
<dbReference type="EMBL" id="JAPQKO010000004">
    <property type="protein sequence ID" value="KAJ5165810.1"/>
    <property type="molecule type" value="Genomic_DNA"/>
</dbReference>
<keyword evidence="3" id="KW-1185">Reference proteome</keyword>
<evidence type="ECO:0000313" key="2">
    <source>
        <dbReference type="EMBL" id="KAJ5165810.1"/>
    </source>
</evidence>